<sequence length="55" mass="6628">AFFRSDLSLLLERVGSGKESLSFMRRRMRRLAAQWATAARRLDERLRGQYREQKR</sequence>
<proteinExistence type="predicted"/>
<dbReference type="InterPro" id="IPR026116">
    <property type="entry name" value="GT18_cat"/>
</dbReference>
<feature type="domain" description="Glycosyltransferase family 18 catalytic" evidence="1">
    <location>
        <begin position="2"/>
        <end position="55"/>
    </location>
</feature>
<dbReference type="Proteomes" id="UP001529510">
    <property type="component" value="Unassembled WGS sequence"/>
</dbReference>
<reference evidence="2 3" key="1">
    <citation type="submission" date="2024-05" db="EMBL/GenBank/DDBJ databases">
        <title>Genome sequencing and assembly of Indian major carp, Cirrhinus mrigala (Hamilton, 1822).</title>
        <authorList>
            <person name="Mohindra V."/>
            <person name="Chowdhury L.M."/>
            <person name="Lal K."/>
            <person name="Jena J.K."/>
        </authorList>
    </citation>
    <scope>NUCLEOTIDE SEQUENCE [LARGE SCALE GENOMIC DNA]</scope>
    <source>
        <strain evidence="2">CM1030</strain>
        <tissue evidence="2">Blood</tissue>
    </source>
</reference>
<dbReference type="AlphaFoldDB" id="A0ABD0RJP6"/>
<keyword evidence="3" id="KW-1185">Reference proteome</keyword>
<evidence type="ECO:0000259" key="1">
    <source>
        <dbReference type="Pfam" id="PF15024"/>
    </source>
</evidence>
<feature type="non-terminal residue" evidence="2">
    <location>
        <position position="55"/>
    </location>
</feature>
<evidence type="ECO:0000313" key="2">
    <source>
        <dbReference type="EMBL" id="KAL0198598.1"/>
    </source>
</evidence>
<name>A0ABD0RJP6_CIRMR</name>
<accession>A0ABD0RJP6</accession>
<gene>
    <name evidence="2" type="ORF">M9458_007138</name>
</gene>
<dbReference type="EMBL" id="JAMKFB020000003">
    <property type="protein sequence ID" value="KAL0198598.1"/>
    <property type="molecule type" value="Genomic_DNA"/>
</dbReference>
<comment type="caution">
    <text evidence="2">The sequence shown here is derived from an EMBL/GenBank/DDBJ whole genome shotgun (WGS) entry which is preliminary data.</text>
</comment>
<dbReference type="Pfam" id="PF15024">
    <property type="entry name" value="Glyco_transf_18"/>
    <property type="match status" value="1"/>
</dbReference>
<feature type="non-terminal residue" evidence="2">
    <location>
        <position position="1"/>
    </location>
</feature>
<protein>
    <recommendedName>
        <fullName evidence="1">Glycosyltransferase family 18 catalytic domain-containing protein</fullName>
    </recommendedName>
</protein>
<organism evidence="2 3">
    <name type="scientific">Cirrhinus mrigala</name>
    <name type="common">Mrigala</name>
    <dbReference type="NCBI Taxonomy" id="683832"/>
    <lineage>
        <taxon>Eukaryota</taxon>
        <taxon>Metazoa</taxon>
        <taxon>Chordata</taxon>
        <taxon>Craniata</taxon>
        <taxon>Vertebrata</taxon>
        <taxon>Euteleostomi</taxon>
        <taxon>Actinopterygii</taxon>
        <taxon>Neopterygii</taxon>
        <taxon>Teleostei</taxon>
        <taxon>Ostariophysi</taxon>
        <taxon>Cypriniformes</taxon>
        <taxon>Cyprinidae</taxon>
        <taxon>Labeoninae</taxon>
        <taxon>Labeonini</taxon>
        <taxon>Cirrhinus</taxon>
    </lineage>
</organism>
<evidence type="ECO:0000313" key="3">
    <source>
        <dbReference type="Proteomes" id="UP001529510"/>
    </source>
</evidence>